<dbReference type="Gene3D" id="1.25.10.10">
    <property type="entry name" value="Leucine-rich Repeat Variant"/>
    <property type="match status" value="2"/>
</dbReference>
<dbReference type="GO" id="GO:0005737">
    <property type="term" value="C:cytoplasm"/>
    <property type="evidence" value="ECO:0007669"/>
    <property type="project" value="UniProtKB-SubCell"/>
</dbReference>
<dbReference type="OrthoDB" id="5559898at2759"/>
<evidence type="ECO:0000313" key="8">
    <source>
        <dbReference type="Proteomes" id="UP000663760"/>
    </source>
</evidence>
<feature type="repeat" description="ARM" evidence="6">
    <location>
        <begin position="104"/>
        <end position="131"/>
    </location>
</feature>
<proteinExistence type="predicted"/>
<dbReference type="InterPro" id="IPR038739">
    <property type="entry name" value="ARMC8/Vid28"/>
</dbReference>
<dbReference type="EMBL" id="LR746267">
    <property type="protein sequence ID" value="CAA7395429.1"/>
    <property type="molecule type" value="Genomic_DNA"/>
</dbReference>
<dbReference type="PROSITE" id="PS50176">
    <property type="entry name" value="ARM_REPEAT"/>
    <property type="match status" value="1"/>
</dbReference>
<evidence type="ECO:0000256" key="1">
    <source>
        <dbReference type="ARBA" id="ARBA00004123"/>
    </source>
</evidence>
<dbReference type="SUPFAM" id="SSF48371">
    <property type="entry name" value="ARM repeat"/>
    <property type="match status" value="1"/>
</dbReference>
<dbReference type="Pfam" id="PF00514">
    <property type="entry name" value="Arm"/>
    <property type="match status" value="2"/>
</dbReference>
<dbReference type="InterPro" id="IPR016024">
    <property type="entry name" value="ARM-type_fold"/>
</dbReference>
<dbReference type="GO" id="GO:0043161">
    <property type="term" value="P:proteasome-mediated ubiquitin-dependent protein catabolic process"/>
    <property type="evidence" value="ECO:0007669"/>
    <property type="project" value="TreeGrafter"/>
</dbReference>
<comment type="subcellular location">
    <subcellularLocation>
        <location evidence="2">Cytoplasm</location>
    </subcellularLocation>
    <subcellularLocation>
        <location evidence="1">Nucleus</location>
    </subcellularLocation>
</comment>
<dbReference type="PANTHER" id="PTHR15651:SF7">
    <property type="entry name" value="ARMADILLO REPEAT-CONTAINING PROTEIN 8"/>
    <property type="match status" value="1"/>
</dbReference>
<evidence type="ECO:0000256" key="5">
    <source>
        <dbReference type="ARBA" id="ARBA00023242"/>
    </source>
</evidence>
<evidence type="ECO:0000256" key="2">
    <source>
        <dbReference type="ARBA" id="ARBA00004496"/>
    </source>
</evidence>
<sequence>MPASAMSSRPEELTERLGAASVETGGEALLKVLREVKNQIIGNKTKKVLYLHLGAVPRIVAVLTSALDADGGSTATNLIVQSAAALGSFSCGVDDGVRAVLDAGGVPHLIRLLSSPEEKVVDAGARSLRMIFQSKLAPKYDFLQENNLKFLLLLLNSKNENVTDLAASIIKHSCVSREEQKVLCDAGVLQRLVCLLEGSLCQRDSSLDSIAAVVKNNSETVSQLVGIKNGIALNLIVELMKDRCPRTRLLSCVCLILIGQASCYVQEHEIKTKLILILTELLEEHGQVGDEAPFALVTLITDNEDLQKQAHSVNVVEKLCNFLRQGHINRKRLQGILLALSELCSRWEKSRNQFMSSMVLNIVSDALKHECVDVRVAACTSISSISRSVKNLFAGHLTDESIVLPLVQLLHDSSSRVQAAALKAMCNVVVDFKDKKTIFIQSGCVKQLVQLSKSMDSALKINAVWALRNLTFHADRAGREHILSELTEAQLAGLICDSEPRVQEQALALVRNLVDGCSETIESIFRENAVILDAVTRQVQHAASPEVCIQGMFALGNVAAGNDFHKEAVMTSLLPPRKEELNPFLLKLLRSSDSLLRTAAVWCVVNLTYPDCPNSSARVSRLRDAGIISQLKAMVNDICLDVKFRARTALGQCTIAEQNAA</sequence>
<dbReference type="GO" id="GO:0034657">
    <property type="term" value="C:GID complex"/>
    <property type="evidence" value="ECO:0007669"/>
    <property type="project" value="TreeGrafter"/>
</dbReference>
<reference evidence="7" key="1">
    <citation type="submission" date="2020-02" db="EMBL/GenBank/DDBJ databases">
        <authorList>
            <person name="Scholz U."/>
            <person name="Mascher M."/>
            <person name="Fiebig A."/>
        </authorList>
    </citation>
    <scope>NUCLEOTIDE SEQUENCE</scope>
</reference>
<keyword evidence="8" id="KW-1185">Reference proteome</keyword>
<evidence type="ECO:0000256" key="3">
    <source>
        <dbReference type="ARBA" id="ARBA00022490"/>
    </source>
</evidence>
<keyword evidence="5" id="KW-0539">Nucleus</keyword>
<accession>A0A7I8KCB1</accession>
<dbReference type="GO" id="GO:0005634">
    <property type="term" value="C:nucleus"/>
    <property type="evidence" value="ECO:0007669"/>
    <property type="project" value="UniProtKB-SubCell"/>
</dbReference>
<protein>
    <submittedName>
        <fullName evidence="7">Uncharacterized protein</fullName>
    </submittedName>
</protein>
<gene>
    <name evidence="7" type="ORF">SI8410_04006090</name>
</gene>
<keyword evidence="3" id="KW-0963">Cytoplasm</keyword>
<dbReference type="SMART" id="SM00185">
    <property type="entry name" value="ARM"/>
    <property type="match status" value="8"/>
</dbReference>
<keyword evidence="4" id="KW-0677">Repeat</keyword>
<dbReference type="PANTHER" id="PTHR15651">
    <property type="entry name" value="ARMADILLO REPEAT-CONTAINING PROTEIN 8"/>
    <property type="match status" value="1"/>
</dbReference>
<name>A0A7I8KCB1_SPIIN</name>
<evidence type="ECO:0000313" key="7">
    <source>
        <dbReference type="EMBL" id="CAA7395429.1"/>
    </source>
</evidence>
<evidence type="ECO:0000256" key="6">
    <source>
        <dbReference type="PROSITE-ProRule" id="PRU00259"/>
    </source>
</evidence>
<dbReference type="InterPro" id="IPR011989">
    <property type="entry name" value="ARM-like"/>
</dbReference>
<dbReference type="InterPro" id="IPR000225">
    <property type="entry name" value="Armadillo"/>
</dbReference>
<organism evidence="7 8">
    <name type="scientific">Spirodela intermedia</name>
    <name type="common">Intermediate duckweed</name>
    <dbReference type="NCBI Taxonomy" id="51605"/>
    <lineage>
        <taxon>Eukaryota</taxon>
        <taxon>Viridiplantae</taxon>
        <taxon>Streptophyta</taxon>
        <taxon>Embryophyta</taxon>
        <taxon>Tracheophyta</taxon>
        <taxon>Spermatophyta</taxon>
        <taxon>Magnoliopsida</taxon>
        <taxon>Liliopsida</taxon>
        <taxon>Araceae</taxon>
        <taxon>Lemnoideae</taxon>
        <taxon>Spirodela</taxon>
    </lineage>
</organism>
<evidence type="ECO:0000256" key="4">
    <source>
        <dbReference type="ARBA" id="ARBA00022737"/>
    </source>
</evidence>
<dbReference type="Proteomes" id="UP000663760">
    <property type="component" value="Chromosome 4"/>
</dbReference>
<dbReference type="AlphaFoldDB" id="A0A7I8KCB1"/>